<dbReference type="InterPro" id="IPR050706">
    <property type="entry name" value="Cyclic-di-GMP_PDE-like"/>
</dbReference>
<sequence length="898" mass="103104">MKKRLIPIVLFLSLVGLGGLSLVSIHNLQGNARVINYTGVVRGATQRLVKEELKGRTDDALIARLDGIMEELATGVGENRLIRLNDQAYQELLSSMEDQWQVLKEEIMLVRQGKDSEELFELSERYFQLADTTVTAAEQYTEKQVNRTSRGFGILILGAMGVWGILVWQERRQDKMQAVIREKENANRQQKQRLDRMWDTLRAPLNDISEMMYVSDVETHELLFLNEAGMRNFHLDSIEGKRCYEVFHGLSEPCPFCSEHFTDYGNIVTWENTNPITGRHYLLKDRLIEWNDRPARLEIAFDVTEAEKEKQSLKFALRAEDMLVDCVRSLYEDRGIGDTLTVILDKLGRFMNADRSYVFMLRDGKLYNEYEWCAEGVESQMDTLQGLPLEFIDRWLKIFDRQECMVLEDVQDLKENYRNEYEILTAQGITSLVAAPLERDGHFCGAIGVDNPPLEQLVNIGPLLRTLGYFLMLSYRRDENEKELNRLSYHDTLTSFYNRNRYTADTDNLRVTDSPVGIVYLDVNGLKDINDLRGHAFGDKVLVECARRMRETFDGADFYRIGGDEFVIICREWSKEVFEEKVELLRKNFERDSICRAAVGSRWAEGSDDLSQIIADADARMYEDKKEFYRRSPVSRRYRHQSDEVINLSNPEVLADELGKNHFVVYVQPKVSSADRSAVGAEALIRYQSKEGSMVLPGNFLPLLEEAQTISQVDFFVFEFICSKVKEWADREKQAFPVSVNFSRFSLAQPSFVEQLVKLCDKYGISPGLLEIEITESIRNAPEIDLKELIGKLRQAGFTVALDDFGTEYVNLSLLSSVEFDVLKLDKTMVDDMVNNPKAQAIIESIAGICKKMGIRVVAEGIETEEQMSVLRTCGVETAQGYLFSRPIPVEEYEEKYL</sequence>
<dbReference type="Pfam" id="PF00990">
    <property type="entry name" value="GGDEF"/>
    <property type="match status" value="1"/>
</dbReference>
<dbReference type="Pfam" id="PF00563">
    <property type="entry name" value="EAL"/>
    <property type="match status" value="1"/>
</dbReference>
<dbReference type="NCBIfam" id="TIGR00254">
    <property type="entry name" value="GGDEF"/>
    <property type="match status" value="1"/>
</dbReference>
<proteinExistence type="predicted"/>
<dbReference type="SUPFAM" id="SSF141868">
    <property type="entry name" value="EAL domain-like"/>
    <property type="match status" value="1"/>
</dbReference>
<dbReference type="PANTHER" id="PTHR33121:SF71">
    <property type="entry name" value="OXYGEN SENSOR PROTEIN DOSP"/>
    <property type="match status" value="1"/>
</dbReference>
<dbReference type="Pfam" id="PF01590">
    <property type="entry name" value="GAF"/>
    <property type="match status" value="1"/>
</dbReference>
<evidence type="ECO:0000313" key="5">
    <source>
        <dbReference type="Proteomes" id="UP000284543"/>
    </source>
</evidence>
<dbReference type="GO" id="GO:0071111">
    <property type="term" value="F:cyclic-guanylate-specific phosphodiesterase activity"/>
    <property type="evidence" value="ECO:0007669"/>
    <property type="project" value="InterPro"/>
</dbReference>
<organism evidence="4 5">
    <name type="scientific">Enterocloster bolteae</name>
    <dbReference type="NCBI Taxonomy" id="208479"/>
    <lineage>
        <taxon>Bacteria</taxon>
        <taxon>Bacillati</taxon>
        <taxon>Bacillota</taxon>
        <taxon>Clostridia</taxon>
        <taxon>Lachnospirales</taxon>
        <taxon>Lachnospiraceae</taxon>
        <taxon>Enterocloster</taxon>
    </lineage>
</organism>
<evidence type="ECO:0000313" key="4">
    <source>
        <dbReference type="EMBL" id="RGV75951.1"/>
    </source>
</evidence>
<dbReference type="PROSITE" id="PS50887">
    <property type="entry name" value="GGDEF"/>
    <property type="match status" value="1"/>
</dbReference>
<keyword evidence="1" id="KW-1133">Transmembrane helix</keyword>
<dbReference type="InterPro" id="IPR035919">
    <property type="entry name" value="EAL_sf"/>
</dbReference>
<evidence type="ECO:0000259" key="3">
    <source>
        <dbReference type="PROSITE" id="PS50887"/>
    </source>
</evidence>
<keyword evidence="1" id="KW-0472">Membrane</keyword>
<dbReference type="EMBL" id="QRZM01000004">
    <property type="protein sequence ID" value="RGV75951.1"/>
    <property type="molecule type" value="Genomic_DNA"/>
</dbReference>
<dbReference type="InterPro" id="IPR001633">
    <property type="entry name" value="EAL_dom"/>
</dbReference>
<dbReference type="RefSeq" id="WP_118018600.1">
    <property type="nucleotide sequence ID" value="NZ_CAUHGS010000003.1"/>
</dbReference>
<dbReference type="InterPro" id="IPR029016">
    <property type="entry name" value="GAF-like_dom_sf"/>
</dbReference>
<feature type="domain" description="GGDEF" evidence="3">
    <location>
        <begin position="514"/>
        <end position="639"/>
    </location>
</feature>
<reference evidence="4 5" key="1">
    <citation type="submission" date="2018-08" db="EMBL/GenBank/DDBJ databases">
        <title>A genome reference for cultivated species of the human gut microbiota.</title>
        <authorList>
            <person name="Zou Y."/>
            <person name="Xue W."/>
            <person name="Luo G."/>
        </authorList>
    </citation>
    <scope>NUCLEOTIDE SEQUENCE [LARGE SCALE GENOMIC DNA]</scope>
    <source>
        <strain evidence="4 5">AF14-18</strain>
    </source>
</reference>
<dbReference type="Gene3D" id="3.20.20.450">
    <property type="entry name" value="EAL domain"/>
    <property type="match status" value="1"/>
</dbReference>
<dbReference type="SMART" id="SM00267">
    <property type="entry name" value="GGDEF"/>
    <property type="match status" value="1"/>
</dbReference>
<name>A0A412Z7C7_9FIRM</name>
<evidence type="ECO:0000256" key="1">
    <source>
        <dbReference type="SAM" id="Phobius"/>
    </source>
</evidence>
<protein>
    <submittedName>
        <fullName evidence="4">EAL domain-containing protein</fullName>
    </submittedName>
</protein>
<dbReference type="InterPro" id="IPR043128">
    <property type="entry name" value="Rev_trsase/Diguanyl_cyclase"/>
</dbReference>
<comment type="caution">
    <text evidence="4">The sequence shown here is derived from an EMBL/GenBank/DDBJ whole genome shotgun (WGS) entry which is preliminary data.</text>
</comment>
<dbReference type="AlphaFoldDB" id="A0A412Z7C7"/>
<dbReference type="InterPro" id="IPR000160">
    <property type="entry name" value="GGDEF_dom"/>
</dbReference>
<dbReference type="Gene3D" id="3.30.70.270">
    <property type="match status" value="1"/>
</dbReference>
<dbReference type="SUPFAM" id="SSF55073">
    <property type="entry name" value="Nucleotide cyclase"/>
    <property type="match status" value="1"/>
</dbReference>
<feature type="transmembrane region" description="Helical" evidence="1">
    <location>
        <begin position="151"/>
        <end position="168"/>
    </location>
</feature>
<evidence type="ECO:0000259" key="2">
    <source>
        <dbReference type="PROSITE" id="PS50883"/>
    </source>
</evidence>
<dbReference type="SUPFAM" id="SSF55781">
    <property type="entry name" value="GAF domain-like"/>
    <property type="match status" value="1"/>
</dbReference>
<dbReference type="InterPro" id="IPR029787">
    <property type="entry name" value="Nucleotide_cyclase"/>
</dbReference>
<feature type="domain" description="EAL" evidence="2">
    <location>
        <begin position="647"/>
        <end position="898"/>
    </location>
</feature>
<dbReference type="CDD" id="cd01948">
    <property type="entry name" value="EAL"/>
    <property type="match status" value="1"/>
</dbReference>
<dbReference type="SMART" id="SM00052">
    <property type="entry name" value="EAL"/>
    <property type="match status" value="1"/>
</dbReference>
<dbReference type="PANTHER" id="PTHR33121">
    <property type="entry name" value="CYCLIC DI-GMP PHOSPHODIESTERASE PDEF"/>
    <property type="match status" value="1"/>
</dbReference>
<gene>
    <name evidence="4" type="ORF">DWW02_11230</name>
</gene>
<dbReference type="Proteomes" id="UP000284543">
    <property type="component" value="Unassembled WGS sequence"/>
</dbReference>
<dbReference type="Gene3D" id="3.30.450.40">
    <property type="match status" value="1"/>
</dbReference>
<keyword evidence="1" id="KW-0812">Transmembrane</keyword>
<dbReference type="InterPro" id="IPR003018">
    <property type="entry name" value="GAF"/>
</dbReference>
<accession>A0A412Z7C7</accession>
<dbReference type="CDD" id="cd01949">
    <property type="entry name" value="GGDEF"/>
    <property type="match status" value="1"/>
</dbReference>
<dbReference type="PROSITE" id="PS50883">
    <property type="entry name" value="EAL"/>
    <property type="match status" value="1"/>
</dbReference>